<evidence type="ECO:0000256" key="3">
    <source>
        <dbReference type="ARBA" id="ARBA00023163"/>
    </source>
</evidence>
<keyword evidence="2" id="KW-0238">DNA-binding</keyword>
<keyword evidence="1" id="KW-0805">Transcription regulation</keyword>
<protein>
    <submittedName>
        <fullName evidence="6">MarR family transcriptional regulator</fullName>
    </submittedName>
</protein>
<evidence type="ECO:0000256" key="4">
    <source>
        <dbReference type="SAM" id="MobiDB-lite"/>
    </source>
</evidence>
<dbReference type="InterPro" id="IPR039422">
    <property type="entry name" value="MarR/SlyA-like"/>
</dbReference>
<dbReference type="PANTHER" id="PTHR33164:SF43">
    <property type="entry name" value="HTH-TYPE TRANSCRIPTIONAL REPRESSOR YETL"/>
    <property type="match status" value="1"/>
</dbReference>
<accession>A0ABT1CKJ1</accession>
<dbReference type="InterPro" id="IPR036390">
    <property type="entry name" value="WH_DNA-bd_sf"/>
</dbReference>
<feature type="region of interest" description="Disordered" evidence="4">
    <location>
        <begin position="156"/>
        <end position="190"/>
    </location>
</feature>
<dbReference type="Pfam" id="PF12802">
    <property type="entry name" value="MarR_2"/>
    <property type="match status" value="1"/>
</dbReference>
<dbReference type="SUPFAM" id="SSF46785">
    <property type="entry name" value="Winged helix' DNA-binding domain"/>
    <property type="match status" value="1"/>
</dbReference>
<dbReference type="EMBL" id="JAAAML010000001">
    <property type="protein sequence ID" value="MCO6406722.1"/>
    <property type="molecule type" value="Genomic_DNA"/>
</dbReference>
<dbReference type="PANTHER" id="PTHR33164">
    <property type="entry name" value="TRANSCRIPTIONAL REGULATOR, MARR FAMILY"/>
    <property type="match status" value="1"/>
</dbReference>
<dbReference type="InterPro" id="IPR036388">
    <property type="entry name" value="WH-like_DNA-bd_sf"/>
</dbReference>
<dbReference type="PROSITE" id="PS50995">
    <property type="entry name" value="HTH_MARR_2"/>
    <property type="match status" value="1"/>
</dbReference>
<organism evidence="6 7">
    <name type="scientific">Hoeflea alexandrii</name>
    <dbReference type="NCBI Taxonomy" id="288436"/>
    <lineage>
        <taxon>Bacteria</taxon>
        <taxon>Pseudomonadati</taxon>
        <taxon>Pseudomonadota</taxon>
        <taxon>Alphaproteobacteria</taxon>
        <taxon>Hyphomicrobiales</taxon>
        <taxon>Rhizobiaceae</taxon>
        <taxon>Hoeflea</taxon>
    </lineage>
</organism>
<gene>
    <name evidence="6" type="ORF">GTW23_00930</name>
</gene>
<keyword evidence="7" id="KW-1185">Reference proteome</keyword>
<dbReference type="InterPro" id="IPR000835">
    <property type="entry name" value="HTH_MarR-typ"/>
</dbReference>
<evidence type="ECO:0000259" key="5">
    <source>
        <dbReference type="PROSITE" id="PS50995"/>
    </source>
</evidence>
<dbReference type="InterPro" id="IPR023187">
    <property type="entry name" value="Tscrpt_reg_MarR-type_CS"/>
</dbReference>
<dbReference type="PROSITE" id="PS01117">
    <property type="entry name" value="HTH_MARR_1"/>
    <property type="match status" value="1"/>
</dbReference>
<dbReference type="Proteomes" id="UP001320715">
    <property type="component" value="Unassembled WGS sequence"/>
</dbReference>
<feature type="domain" description="HTH marR-type" evidence="5">
    <location>
        <begin position="17"/>
        <end position="149"/>
    </location>
</feature>
<dbReference type="Gene3D" id="1.10.10.10">
    <property type="entry name" value="Winged helix-like DNA-binding domain superfamily/Winged helix DNA-binding domain"/>
    <property type="match status" value="1"/>
</dbReference>
<name>A0ABT1CKJ1_9HYPH</name>
<comment type="caution">
    <text evidence="6">The sequence shown here is derived from an EMBL/GenBank/DDBJ whole genome shotgun (WGS) entry which is preliminary data.</text>
</comment>
<evidence type="ECO:0000313" key="7">
    <source>
        <dbReference type="Proteomes" id="UP001320715"/>
    </source>
</evidence>
<proteinExistence type="predicted"/>
<evidence type="ECO:0000313" key="6">
    <source>
        <dbReference type="EMBL" id="MCO6406722.1"/>
    </source>
</evidence>
<evidence type="ECO:0000256" key="2">
    <source>
        <dbReference type="ARBA" id="ARBA00023125"/>
    </source>
</evidence>
<dbReference type="SMART" id="SM00347">
    <property type="entry name" value="HTH_MARR"/>
    <property type="match status" value="1"/>
</dbReference>
<keyword evidence="3" id="KW-0804">Transcription</keyword>
<sequence length="190" mass="19801">MSAKKKSKMPKAKKGDQAEALSMITQVARNARTALSRHLLDLGLYAGQDGVMLALDAKDGQTPGAIAISLGVKAPTVTKTIGRLAAQGFVRREGSPDDGRMMLIFLTGAGRDQIKSIRKSQRKTEKAAFAGLKKKEVAELLRLLATVDANISATLRPDGAVVPDSAGTSTPEQLRTGGSAAVDTTSGDAA</sequence>
<reference evidence="6 7" key="1">
    <citation type="submission" date="2020-01" db="EMBL/GenBank/DDBJ databases">
        <title>Genomes of bacteria type strains.</title>
        <authorList>
            <person name="Chen J."/>
            <person name="Zhu S."/>
            <person name="Yang J."/>
        </authorList>
    </citation>
    <scope>NUCLEOTIDE SEQUENCE [LARGE SCALE GENOMIC DNA]</scope>
    <source>
        <strain evidence="6 7">DSM 16655</strain>
    </source>
</reference>
<dbReference type="RefSeq" id="WP_252914283.1">
    <property type="nucleotide sequence ID" value="NZ_CP159480.1"/>
</dbReference>
<evidence type="ECO:0000256" key="1">
    <source>
        <dbReference type="ARBA" id="ARBA00023015"/>
    </source>
</evidence>